<sequence>MCVLHLWLLLLLVSEYLAAYPSKNWELDHPQTLYAWEGACIWIPCQYSVPRYKGSLKNLILFHNYVYDDTIKDFKGTVLYNNTKPGEFPPQLGRTQFLGDRERNCTLKIDPVHVQDSGKLGLRMISEKDKWMEEIHLNVSKTPLPPRIQIPQEILESQSITLTCSLDFACFGYPVHLQWSLKGSTSNSTSLSIENVRTYSHLTFQPQWTDHGSNLTCQATNSTAVLSEETVQLHVQYTPKLKIEVSPSDATVIEGESVTMTCQVTSSNPEYKTFSWLKDSTPLKEQKTLTLTLPTVDRHMSGKYSCQASNDVGKGLSQEVNLQVLYVPEPSKVQIHPSPAKEGKAVELICVSLASPPASNYTWYHNGKEMSGTTQEKFQIPNVHLSDAGSYACLAENKLGQGHIGDEATLDVQYAPKEVTVMIQNATPIREGDSVTLSCSFNSSNPSVTRYKWSPQDSWSELTSGVLRIQRVAWNAMPISCAACNQWCSSSSPVSLDVQYAPKDVRVLQISPQSEIHAGHRVLLRCDFSKSHPSEVHFFWKKNGSLLQEGRELELISISPEDSGNYSCMVRNSIGQTSSKALRLQVLYAPRRLRVSISPEGGVMEGRSATLTCESDANPPVRQYYWFDWNNHDLQHMGQTLRLEHVKVKHSGSYWCQGANRLGMGRSLPSTLSVYYSPETIGRRAALGLGVCMAVLILTIWGVKLRRKWKRTQSQQGLQENSSGQSFFVSNKKVRRIPLSEGPRSLGCHNPLMDDGVSYAALRFSETDAPRAGDVGTSETQGHVPNNDDTVTYSVVQKQLVGDYENVTPSCPEDEGIHYSELVQFGAGKRRRMQEDVEYVTLKQ</sequence>
<keyword evidence="1" id="KW-1185">Reference proteome</keyword>
<dbReference type="RefSeq" id="XP_073913138.1">
    <property type="nucleotide sequence ID" value="XM_074057037.1"/>
</dbReference>
<name>A0AC58L7L0_CASCN</name>
<accession>A0AC58L7L0</accession>
<evidence type="ECO:0000313" key="1">
    <source>
        <dbReference type="Proteomes" id="UP001732720"/>
    </source>
</evidence>
<organism evidence="1 2">
    <name type="scientific">Castor canadensis</name>
    <name type="common">American beaver</name>
    <dbReference type="NCBI Taxonomy" id="51338"/>
    <lineage>
        <taxon>Eukaryota</taxon>
        <taxon>Metazoa</taxon>
        <taxon>Chordata</taxon>
        <taxon>Craniata</taxon>
        <taxon>Vertebrata</taxon>
        <taxon>Euteleostomi</taxon>
        <taxon>Mammalia</taxon>
        <taxon>Eutheria</taxon>
        <taxon>Euarchontoglires</taxon>
        <taxon>Glires</taxon>
        <taxon>Rodentia</taxon>
        <taxon>Castorimorpha</taxon>
        <taxon>Castoridae</taxon>
        <taxon>Castor</taxon>
    </lineage>
</organism>
<reference evidence="2" key="1">
    <citation type="submission" date="2025-08" db="UniProtKB">
        <authorList>
            <consortium name="RefSeq"/>
        </authorList>
    </citation>
    <scope>IDENTIFICATION</scope>
</reference>
<evidence type="ECO:0000313" key="2">
    <source>
        <dbReference type="RefSeq" id="XP_073913138.1"/>
    </source>
</evidence>
<proteinExistence type="predicted"/>
<gene>
    <name evidence="2" type="primary">Cd22</name>
</gene>
<keyword evidence="2" id="KW-0675">Receptor</keyword>
<dbReference type="Proteomes" id="UP001732720">
    <property type="component" value="Chromosome 16"/>
</dbReference>
<protein>
    <submittedName>
        <fullName evidence="2">B-cell receptor CD22 isoform X1</fullName>
    </submittedName>
</protein>